<dbReference type="Proteomes" id="UP000438182">
    <property type="component" value="Unassembled WGS sequence"/>
</dbReference>
<reference evidence="2 3" key="1">
    <citation type="submission" date="2019-12" db="EMBL/GenBank/DDBJ databases">
        <authorList>
            <person name="Kim Y.S."/>
        </authorList>
    </citation>
    <scope>NUCLEOTIDE SEQUENCE [LARGE SCALE GENOMIC DNA]</scope>
    <source>
        <strain evidence="2 3">MMS17-SY077</strain>
    </source>
</reference>
<dbReference type="EMBL" id="WSTA01000013">
    <property type="protein sequence ID" value="MWB97835.1"/>
    <property type="molecule type" value="Genomic_DNA"/>
</dbReference>
<name>A0A6I4NZH5_9MICO</name>
<dbReference type="Pfam" id="PF13577">
    <property type="entry name" value="SnoaL_4"/>
    <property type="match status" value="1"/>
</dbReference>
<evidence type="ECO:0000259" key="1">
    <source>
        <dbReference type="Pfam" id="PF13577"/>
    </source>
</evidence>
<dbReference type="InterPro" id="IPR032710">
    <property type="entry name" value="NTF2-like_dom_sf"/>
</dbReference>
<dbReference type="AlphaFoldDB" id="A0A6I4NZH5"/>
<dbReference type="InterPro" id="IPR037401">
    <property type="entry name" value="SnoaL-like"/>
</dbReference>
<dbReference type="RefSeq" id="WP_160423177.1">
    <property type="nucleotide sequence ID" value="NZ_WSTA01000013.1"/>
</dbReference>
<evidence type="ECO:0000313" key="2">
    <source>
        <dbReference type="EMBL" id="MWB97835.1"/>
    </source>
</evidence>
<proteinExistence type="predicted"/>
<gene>
    <name evidence="2" type="ORF">GB864_04615</name>
</gene>
<protein>
    <recommendedName>
        <fullName evidence="1">SnoaL-like domain-containing protein</fullName>
    </recommendedName>
</protein>
<accession>A0A6I4NZH5</accession>
<feature type="domain" description="SnoaL-like" evidence="1">
    <location>
        <begin position="10"/>
        <end position="134"/>
    </location>
</feature>
<dbReference type="SUPFAM" id="SSF54427">
    <property type="entry name" value="NTF2-like"/>
    <property type="match status" value="1"/>
</dbReference>
<sequence>MTEALPPLDRLLVLEELRRLQARLCDAAVAREWTEVDALFSADGRFRAYEIGGELACFTSSPGIGAALEHAVGAGRVVLSSSDEELDALAEDRADGTWTIDDSWYADDGDRAVHGAGSLALGYRREDGQWRIATAEYTRTAREPA</sequence>
<organism evidence="2 3">
    <name type="scientific">Agromyces seonyuensis</name>
    <dbReference type="NCBI Taxonomy" id="2662446"/>
    <lineage>
        <taxon>Bacteria</taxon>
        <taxon>Bacillati</taxon>
        <taxon>Actinomycetota</taxon>
        <taxon>Actinomycetes</taxon>
        <taxon>Micrococcales</taxon>
        <taxon>Microbacteriaceae</taxon>
        <taxon>Agromyces</taxon>
    </lineage>
</organism>
<comment type="caution">
    <text evidence="2">The sequence shown here is derived from an EMBL/GenBank/DDBJ whole genome shotgun (WGS) entry which is preliminary data.</text>
</comment>
<keyword evidence="3" id="KW-1185">Reference proteome</keyword>
<evidence type="ECO:0000313" key="3">
    <source>
        <dbReference type="Proteomes" id="UP000438182"/>
    </source>
</evidence>
<dbReference type="Gene3D" id="3.10.450.50">
    <property type="match status" value="1"/>
</dbReference>